<name>A0A484GVM8_SOUCH</name>
<reference evidence="1 2" key="1">
    <citation type="journal article" date="2018" name="Genomics">
        <title>Molecular footprints of inshore aquatic adaptation in Indo-Pacific humpback dolphin (Sousa chinensis).</title>
        <authorList>
            <person name="Ming Y."/>
            <person name="Jian J."/>
            <person name="Yu F."/>
            <person name="Yu X."/>
            <person name="Wang J."/>
            <person name="Liu W."/>
        </authorList>
    </citation>
    <scope>NUCLEOTIDE SEQUENCE [LARGE SCALE GENOMIC DNA]</scope>
    <source>
        <strain evidence="1">MY-2018</strain>
        <tissue evidence="1">Skin</tissue>
    </source>
</reference>
<accession>A0A484GVM8</accession>
<evidence type="ECO:0000313" key="1">
    <source>
        <dbReference type="EMBL" id="TEA39822.1"/>
    </source>
</evidence>
<dbReference type="EMBL" id="QWLN02003564">
    <property type="protein sequence ID" value="TEA39822.1"/>
    <property type="molecule type" value="Genomic_DNA"/>
</dbReference>
<sequence length="81" mass="8968">MANRALACAYNVCLKIIVWSNGHGVQLECLEAYISKMLKTDNAVVVAQALLSWQMPNSKYVRDTDCSDGYTIVVPDIFIGQ</sequence>
<feature type="non-terminal residue" evidence="1">
    <location>
        <position position="81"/>
    </location>
</feature>
<evidence type="ECO:0000313" key="2">
    <source>
        <dbReference type="Proteomes" id="UP000295264"/>
    </source>
</evidence>
<gene>
    <name evidence="1" type="ORF">DBR06_SOUSAS4610058</name>
</gene>
<organism evidence="1 2">
    <name type="scientific">Sousa chinensis</name>
    <name type="common">Indo-pacific humpbacked dolphin</name>
    <name type="synonym">Steno chinensis</name>
    <dbReference type="NCBI Taxonomy" id="103600"/>
    <lineage>
        <taxon>Eukaryota</taxon>
        <taxon>Metazoa</taxon>
        <taxon>Chordata</taxon>
        <taxon>Craniata</taxon>
        <taxon>Vertebrata</taxon>
        <taxon>Euteleostomi</taxon>
        <taxon>Mammalia</taxon>
        <taxon>Eutheria</taxon>
        <taxon>Laurasiatheria</taxon>
        <taxon>Artiodactyla</taxon>
        <taxon>Whippomorpha</taxon>
        <taxon>Cetacea</taxon>
        <taxon>Odontoceti</taxon>
        <taxon>Delphinidae</taxon>
        <taxon>Sousa</taxon>
    </lineage>
</organism>
<dbReference type="AlphaFoldDB" id="A0A484GVM8"/>
<protein>
    <submittedName>
        <fullName evidence="1">Uncharacterized protein</fullName>
    </submittedName>
</protein>
<dbReference type="Proteomes" id="UP000295264">
    <property type="component" value="Unassembled WGS sequence"/>
</dbReference>
<keyword evidence="2" id="KW-1185">Reference proteome</keyword>
<proteinExistence type="predicted"/>
<comment type="caution">
    <text evidence="1">The sequence shown here is derived from an EMBL/GenBank/DDBJ whole genome shotgun (WGS) entry which is preliminary data.</text>
</comment>